<reference evidence="1" key="1">
    <citation type="submission" date="2022-01" db="EMBL/GenBank/DDBJ databases">
        <authorList>
            <person name="King R."/>
        </authorList>
    </citation>
    <scope>NUCLEOTIDE SEQUENCE</scope>
</reference>
<dbReference type="Proteomes" id="UP001153709">
    <property type="component" value="Chromosome 9"/>
</dbReference>
<dbReference type="AlphaFoldDB" id="A0A9N9XGM7"/>
<protein>
    <submittedName>
        <fullName evidence="1">Uncharacterized protein</fullName>
    </submittedName>
</protein>
<dbReference type="EMBL" id="OU898284">
    <property type="protein sequence ID" value="CAG9840863.1"/>
    <property type="molecule type" value="Genomic_DNA"/>
</dbReference>
<accession>A0A9N9XGM7</accession>
<evidence type="ECO:0000313" key="1">
    <source>
        <dbReference type="EMBL" id="CAG9840863.1"/>
    </source>
</evidence>
<gene>
    <name evidence="1" type="ORF">DIABBA_LOCUS13482</name>
</gene>
<organism evidence="1 2">
    <name type="scientific">Diabrotica balteata</name>
    <name type="common">Banded cucumber beetle</name>
    <dbReference type="NCBI Taxonomy" id="107213"/>
    <lineage>
        <taxon>Eukaryota</taxon>
        <taxon>Metazoa</taxon>
        <taxon>Ecdysozoa</taxon>
        <taxon>Arthropoda</taxon>
        <taxon>Hexapoda</taxon>
        <taxon>Insecta</taxon>
        <taxon>Pterygota</taxon>
        <taxon>Neoptera</taxon>
        <taxon>Endopterygota</taxon>
        <taxon>Coleoptera</taxon>
        <taxon>Polyphaga</taxon>
        <taxon>Cucujiformia</taxon>
        <taxon>Chrysomeloidea</taxon>
        <taxon>Chrysomelidae</taxon>
        <taxon>Galerucinae</taxon>
        <taxon>Diabroticina</taxon>
        <taxon>Diabroticites</taxon>
        <taxon>Diabrotica</taxon>
    </lineage>
</organism>
<dbReference type="OrthoDB" id="6807535at2759"/>
<proteinExistence type="predicted"/>
<keyword evidence="2" id="KW-1185">Reference proteome</keyword>
<sequence>MSQVPMYCDIVNVNIDKIKFTEMEVKQEVNEYTCKGEIDNDGGDLFDTFKVEINEALKRESRNDAFDDLIIKENPIKIENETCEDKLILFEEETSEKNTGF</sequence>
<name>A0A9N9XGM7_DIABA</name>
<evidence type="ECO:0000313" key="2">
    <source>
        <dbReference type="Proteomes" id="UP001153709"/>
    </source>
</evidence>